<name>X0V9U4_9ZZZZ</name>
<proteinExistence type="predicted"/>
<organism evidence="1">
    <name type="scientific">marine sediment metagenome</name>
    <dbReference type="NCBI Taxonomy" id="412755"/>
    <lineage>
        <taxon>unclassified sequences</taxon>
        <taxon>metagenomes</taxon>
        <taxon>ecological metagenomes</taxon>
    </lineage>
</organism>
<dbReference type="AlphaFoldDB" id="X0V9U4"/>
<dbReference type="EMBL" id="BARS01023241">
    <property type="protein sequence ID" value="GAG09273.1"/>
    <property type="molecule type" value="Genomic_DNA"/>
</dbReference>
<gene>
    <name evidence="1" type="ORF">S01H1_37030</name>
</gene>
<evidence type="ECO:0000313" key="1">
    <source>
        <dbReference type="EMBL" id="GAG09273.1"/>
    </source>
</evidence>
<sequence length="180" mass="21042">MIDDQEYLSHKNDLFKEKEKLKEKIGDADHRADKWLELSERAFNFACYAEYWFENGKLEDKNTILRTIGSNFMLKDRRLFVELKNPWLIIKRGVENVELQKGRFEPSETLDPGRIEPSLPPVGSAWLPGQDSHQKPDTIQFVPILDCHPKLTRLFFSDNSALSKLLCTKKNLEKTFTELE</sequence>
<protein>
    <submittedName>
        <fullName evidence="1">Uncharacterized protein</fullName>
    </submittedName>
</protein>
<comment type="caution">
    <text evidence="1">The sequence shown here is derived from an EMBL/GenBank/DDBJ whole genome shotgun (WGS) entry which is preliminary data.</text>
</comment>
<accession>X0V9U4</accession>
<reference evidence="1" key="1">
    <citation type="journal article" date="2014" name="Front. Microbiol.">
        <title>High frequency of phylogenetically diverse reductive dehalogenase-homologous genes in deep subseafloor sedimentary metagenomes.</title>
        <authorList>
            <person name="Kawai M."/>
            <person name="Futagami T."/>
            <person name="Toyoda A."/>
            <person name="Takaki Y."/>
            <person name="Nishi S."/>
            <person name="Hori S."/>
            <person name="Arai W."/>
            <person name="Tsubouchi T."/>
            <person name="Morono Y."/>
            <person name="Uchiyama I."/>
            <person name="Ito T."/>
            <person name="Fujiyama A."/>
            <person name="Inagaki F."/>
            <person name="Takami H."/>
        </authorList>
    </citation>
    <scope>NUCLEOTIDE SEQUENCE</scope>
    <source>
        <strain evidence="1">Expedition CK06-06</strain>
    </source>
</reference>